<comment type="caution">
    <text evidence="2">The sequence shown here is derived from an EMBL/GenBank/DDBJ whole genome shotgun (WGS) entry which is preliminary data.</text>
</comment>
<keyword evidence="3" id="KW-1185">Reference proteome</keyword>
<gene>
    <name evidence="2" type="ORF">AVEN_132488_1</name>
</gene>
<evidence type="ECO:0000313" key="2">
    <source>
        <dbReference type="EMBL" id="GBM46827.1"/>
    </source>
</evidence>
<dbReference type="Proteomes" id="UP000499080">
    <property type="component" value="Unassembled WGS sequence"/>
</dbReference>
<dbReference type="OrthoDB" id="6437203at2759"/>
<sequence>MAGTRFFQQDLAAINAWVIYKEVVGRKMKRCDYILNLADEQRNNYVASNTSTLSDFTPGTDDGPIALSKKRKAMRNQ</sequence>
<organism evidence="2 3">
    <name type="scientific">Araneus ventricosus</name>
    <name type="common">Orbweaver spider</name>
    <name type="synonym">Epeira ventricosa</name>
    <dbReference type="NCBI Taxonomy" id="182803"/>
    <lineage>
        <taxon>Eukaryota</taxon>
        <taxon>Metazoa</taxon>
        <taxon>Ecdysozoa</taxon>
        <taxon>Arthropoda</taxon>
        <taxon>Chelicerata</taxon>
        <taxon>Arachnida</taxon>
        <taxon>Araneae</taxon>
        <taxon>Araneomorphae</taxon>
        <taxon>Entelegynae</taxon>
        <taxon>Araneoidea</taxon>
        <taxon>Araneidae</taxon>
        <taxon>Araneus</taxon>
    </lineage>
</organism>
<accession>A0A4Y2G0M2</accession>
<evidence type="ECO:0000313" key="3">
    <source>
        <dbReference type="Proteomes" id="UP000499080"/>
    </source>
</evidence>
<proteinExistence type="predicted"/>
<feature type="region of interest" description="Disordered" evidence="1">
    <location>
        <begin position="49"/>
        <end position="77"/>
    </location>
</feature>
<reference evidence="2 3" key="1">
    <citation type="journal article" date="2019" name="Sci. Rep.">
        <title>Orb-weaving spider Araneus ventricosus genome elucidates the spidroin gene catalogue.</title>
        <authorList>
            <person name="Kono N."/>
            <person name="Nakamura H."/>
            <person name="Ohtoshi R."/>
            <person name="Moran D.A.P."/>
            <person name="Shinohara A."/>
            <person name="Yoshida Y."/>
            <person name="Fujiwara M."/>
            <person name="Mori M."/>
            <person name="Tomita M."/>
            <person name="Arakawa K."/>
        </authorList>
    </citation>
    <scope>NUCLEOTIDE SEQUENCE [LARGE SCALE GENOMIC DNA]</scope>
</reference>
<evidence type="ECO:0000256" key="1">
    <source>
        <dbReference type="SAM" id="MobiDB-lite"/>
    </source>
</evidence>
<protein>
    <submittedName>
        <fullName evidence="2">Uncharacterized protein</fullName>
    </submittedName>
</protein>
<feature type="compositionally biased region" description="Basic residues" evidence="1">
    <location>
        <begin position="68"/>
        <end position="77"/>
    </location>
</feature>
<dbReference type="EMBL" id="BGPR01001154">
    <property type="protein sequence ID" value="GBM46827.1"/>
    <property type="molecule type" value="Genomic_DNA"/>
</dbReference>
<name>A0A4Y2G0M2_ARAVE</name>
<dbReference type="AlphaFoldDB" id="A0A4Y2G0M2"/>